<evidence type="ECO:0000313" key="1">
    <source>
        <dbReference type="EMBL" id="ADZ82360.1"/>
    </source>
</evidence>
<dbReference type="AlphaFoldDB" id="F2JN18"/>
<reference evidence="1 2" key="1">
    <citation type="journal article" date="2011" name="J. Bacteriol.">
        <title>Complete genome sequence of the cellulose-degrading bacterium Cellulosilyticum lentocellum.</title>
        <authorList>
            <consortium name="US DOE Joint Genome Institute"/>
            <person name="Miller D.A."/>
            <person name="Suen G."/>
            <person name="Bruce D."/>
            <person name="Copeland A."/>
            <person name="Cheng J.F."/>
            <person name="Detter C."/>
            <person name="Goodwin L.A."/>
            <person name="Han C.S."/>
            <person name="Hauser L.J."/>
            <person name="Land M.L."/>
            <person name="Lapidus A."/>
            <person name="Lucas S."/>
            <person name="Meincke L."/>
            <person name="Pitluck S."/>
            <person name="Tapia R."/>
            <person name="Teshima H."/>
            <person name="Woyke T."/>
            <person name="Fox B.G."/>
            <person name="Angert E.R."/>
            <person name="Currie C.R."/>
        </authorList>
    </citation>
    <scope>NUCLEOTIDE SEQUENCE [LARGE SCALE GENOMIC DNA]</scope>
    <source>
        <strain evidence="2">ATCC 49066 / DSM 5427 / NCIMB 11756 / RHM5</strain>
    </source>
</reference>
<name>F2JN18_CELLD</name>
<protein>
    <submittedName>
        <fullName evidence="1">Uncharacterized protein</fullName>
    </submittedName>
</protein>
<keyword evidence="2" id="KW-1185">Reference proteome</keyword>
<dbReference type="Proteomes" id="UP000008467">
    <property type="component" value="Chromosome"/>
</dbReference>
<organism evidence="1 2">
    <name type="scientific">Cellulosilyticum lentocellum (strain ATCC 49066 / DSM 5427 / NCIMB 11756 / RHM5)</name>
    <name type="common">Clostridium lentocellum</name>
    <dbReference type="NCBI Taxonomy" id="642492"/>
    <lineage>
        <taxon>Bacteria</taxon>
        <taxon>Bacillati</taxon>
        <taxon>Bacillota</taxon>
        <taxon>Clostridia</taxon>
        <taxon>Lachnospirales</taxon>
        <taxon>Cellulosilyticaceae</taxon>
        <taxon>Cellulosilyticum</taxon>
    </lineage>
</organism>
<sequence>MDKKTISILGLGVLAVSSLVKNNEKSLVDIRNSEESNKEFTVPGILLDEFISRRYKISFKYPRSWSKNPRYEDKYEGPTGFFEVSTFSGIGEDIGAAVNQQINETYQPYGSNPTVRNFIVDGQPARVIYPSADQSAFFKDRDAALVVQYKEPITIDGVPYKYVVIWTNKEYIPLIMSTFKFVND</sequence>
<accession>F2JN18</accession>
<dbReference type="RefSeq" id="WP_013655661.1">
    <property type="nucleotide sequence ID" value="NC_015275.1"/>
</dbReference>
<evidence type="ECO:0000313" key="2">
    <source>
        <dbReference type="Proteomes" id="UP000008467"/>
    </source>
</evidence>
<dbReference type="EMBL" id="CP002582">
    <property type="protein sequence ID" value="ADZ82360.1"/>
    <property type="molecule type" value="Genomic_DNA"/>
</dbReference>
<dbReference type="KEGG" id="cle:Clole_0626"/>
<dbReference type="eggNOG" id="COG4219">
    <property type="taxonomic scope" value="Bacteria"/>
</dbReference>
<dbReference type="HOGENOM" id="CLU_1465732_0_0_9"/>
<gene>
    <name evidence="1" type="ordered locus">Clole_0626</name>
</gene>
<proteinExistence type="predicted"/>
<dbReference type="STRING" id="642492.Clole_0626"/>